<dbReference type="Proteomes" id="UP000244855">
    <property type="component" value="Unassembled WGS sequence"/>
</dbReference>
<evidence type="ECO:0000313" key="1">
    <source>
        <dbReference type="EMBL" id="PVH96105.1"/>
    </source>
</evidence>
<name>A0A2V1DDM6_9PLEO</name>
<accession>A0A2V1DDM6</accession>
<sequence>MLSCFNLLFTHRRRQSPNQTVTDNSASITNTAGKPHRFLGLAQVLGCLLTLFPLQLNFLSADYHAETQCRYERNAMKRESRKK</sequence>
<evidence type="ECO:0000313" key="2">
    <source>
        <dbReference type="Proteomes" id="UP000244855"/>
    </source>
</evidence>
<dbReference type="EMBL" id="KZ805474">
    <property type="protein sequence ID" value="PVH96105.1"/>
    <property type="molecule type" value="Genomic_DNA"/>
</dbReference>
<organism evidence="1 2">
    <name type="scientific">Periconia macrospinosa</name>
    <dbReference type="NCBI Taxonomy" id="97972"/>
    <lineage>
        <taxon>Eukaryota</taxon>
        <taxon>Fungi</taxon>
        <taxon>Dikarya</taxon>
        <taxon>Ascomycota</taxon>
        <taxon>Pezizomycotina</taxon>
        <taxon>Dothideomycetes</taxon>
        <taxon>Pleosporomycetidae</taxon>
        <taxon>Pleosporales</taxon>
        <taxon>Massarineae</taxon>
        <taxon>Periconiaceae</taxon>
        <taxon>Periconia</taxon>
    </lineage>
</organism>
<dbReference type="AlphaFoldDB" id="A0A2V1DDM6"/>
<gene>
    <name evidence="1" type="ORF">DM02DRAFT_130821</name>
</gene>
<keyword evidence="2" id="KW-1185">Reference proteome</keyword>
<reference evidence="1 2" key="1">
    <citation type="journal article" date="2018" name="Sci. Rep.">
        <title>Comparative genomics provides insights into the lifestyle and reveals functional heterogeneity of dark septate endophytic fungi.</title>
        <authorList>
            <person name="Knapp D.G."/>
            <person name="Nemeth J.B."/>
            <person name="Barry K."/>
            <person name="Hainaut M."/>
            <person name="Henrissat B."/>
            <person name="Johnson J."/>
            <person name="Kuo A."/>
            <person name="Lim J.H.P."/>
            <person name="Lipzen A."/>
            <person name="Nolan M."/>
            <person name="Ohm R.A."/>
            <person name="Tamas L."/>
            <person name="Grigoriev I.V."/>
            <person name="Spatafora J.W."/>
            <person name="Nagy L.G."/>
            <person name="Kovacs G.M."/>
        </authorList>
    </citation>
    <scope>NUCLEOTIDE SEQUENCE [LARGE SCALE GENOMIC DNA]</scope>
    <source>
        <strain evidence="1 2">DSE2036</strain>
    </source>
</reference>
<protein>
    <submittedName>
        <fullName evidence="1">Uncharacterized protein</fullName>
    </submittedName>
</protein>
<proteinExistence type="predicted"/>